<name>T2I9R9_CROWT</name>
<dbReference type="AlphaFoldDB" id="T2I9R9"/>
<evidence type="ECO:0000313" key="1">
    <source>
        <dbReference type="EMBL" id="CCQ49577.1"/>
    </source>
</evidence>
<reference evidence="1 2" key="1">
    <citation type="submission" date="2013-01" db="EMBL/GenBank/DDBJ databases">
        <authorList>
            <person name="Bench S."/>
        </authorList>
    </citation>
    <scope>NUCLEOTIDE SEQUENCE [LARGE SCALE GENOMIC DNA]</scope>
    <source>
        <strain evidence="1 2">WH 8502</strain>
    </source>
</reference>
<dbReference type="EMBL" id="CAQK01000158">
    <property type="protein sequence ID" value="CCQ49577.1"/>
    <property type="molecule type" value="Genomic_DNA"/>
</dbReference>
<dbReference type="Proteomes" id="UP000018348">
    <property type="component" value="Unassembled WGS sequence"/>
</dbReference>
<evidence type="ECO:0000313" key="2">
    <source>
        <dbReference type="Proteomes" id="UP000018348"/>
    </source>
</evidence>
<proteinExistence type="predicted"/>
<sequence length="49" mass="5665">MQQPMTVNRPEPKVVDLPFRLKDVKEAIPPHCFESSAIRSLAYFFGIFL</sequence>
<gene>
    <name evidence="1" type="ORF">CWATWH8502_470</name>
</gene>
<accession>T2I9R9</accession>
<reference evidence="1 2" key="2">
    <citation type="submission" date="2013-09" db="EMBL/GenBank/DDBJ databases">
        <title>Whole genome comparison of six Crocosphaera watsonii strains with differing phenotypes.</title>
        <authorList>
            <person name="Bench S.R."/>
            <person name="Heller P."/>
            <person name="Frank I."/>
            <person name="Arciniega M."/>
            <person name="Shilova I.N."/>
            <person name="Zehr J.P."/>
        </authorList>
    </citation>
    <scope>NUCLEOTIDE SEQUENCE [LARGE SCALE GENOMIC DNA]</scope>
    <source>
        <strain evidence="1 2">WH 8502</strain>
    </source>
</reference>
<protein>
    <submittedName>
        <fullName evidence="1">Omega-3 fatty acid desaturase</fullName>
    </submittedName>
</protein>
<organism evidence="1 2">
    <name type="scientific">Crocosphaera watsonii WH 8502</name>
    <dbReference type="NCBI Taxonomy" id="423474"/>
    <lineage>
        <taxon>Bacteria</taxon>
        <taxon>Bacillati</taxon>
        <taxon>Cyanobacteriota</taxon>
        <taxon>Cyanophyceae</taxon>
        <taxon>Oscillatoriophycideae</taxon>
        <taxon>Chroococcales</taxon>
        <taxon>Aphanothecaceae</taxon>
        <taxon>Crocosphaera</taxon>
    </lineage>
</organism>
<comment type="caution">
    <text evidence="1">The sequence shown here is derived from an EMBL/GenBank/DDBJ whole genome shotgun (WGS) entry which is preliminary data.</text>
</comment>